<dbReference type="AlphaFoldDB" id="A0A6I4WKV0"/>
<name>A0A6I4WKV0_9ACTN</name>
<sequence length="309" mass="33168">MRQSQAMIVSCALTGAVHTPSMSDALPYTPDDIVQQGLEAVAAGASILHVHARDPETGAPTPRAEVFAEFLPQLAASGAVINITTGGSTRMSWEERVAAALRFEPELASLNLGSMNFVFSGAAKKRRSWRFDWERDYLLGSEDVIFANTFTQIERTLRTLGEERGVRFEFECYDVGHLYTLAHFLERGLVRPPLLIQCVLGVLGGIGADPANLLHMVTIADKLFGDDHDLSAFAAGRHQMPTATQIAALGGHVRVGLEDSLYIGPGRLAASNAEQVTAIVSTARGLGRTIATPEQARAMLQLKGSTAIG</sequence>
<keyword evidence="3" id="KW-0479">Metal-binding</keyword>
<proteinExistence type="predicted"/>
<gene>
    <name evidence="5" type="ORF">GQ466_26350</name>
</gene>
<keyword evidence="6" id="KW-1185">Reference proteome</keyword>
<dbReference type="RefSeq" id="WP_161105714.1">
    <property type="nucleotide sequence ID" value="NZ_JBHLYI010000008.1"/>
</dbReference>
<evidence type="ECO:0000313" key="5">
    <source>
        <dbReference type="EMBL" id="MXQ67544.1"/>
    </source>
</evidence>
<accession>A0A6I4WKV0</accession>
<dbReference type="PANTHER" id="PTHR37418:SF2">
    <property type="entry name" value="3-KETO-5-AMINOHEXANOATE CLEAVAGE ENZYME"/>
    <property type="match status" value="1"/>
</dbReference>
<organism evidence="5 6">
    <name type="scientific">Actinomadura rayongensis</name>
    <dbReference type="NCBI Taxonomy" id="1429076"/>
    <lineage>
        <taxon>Bacteria</taxon>
        <taxon>Bacillati</taxon>
        <taxon>Actinomycetota</taxon>
        <taxon>Actinomycetes</taxon>
        <taxon>Streptosporangiales</taxon>
        <taxon>Thermomonosporaceae</taxon>
        <taxon>Actinomadura</taxon>
    </lineage>
</organism>
<keyword evidence="2" id="KW-0808">Transferase</keyword>
<dbReference type="Pfam" id="PF05853">
    <property type="entry name" value="BKACE"/>
    <property type="match status" value="1"/>
</dbReference>
<dbReference type="GO" id="GO:0043720">
    <property type="term" value="F:3-keto-5-aminohexanoate cleavage activity"/>
    <property type="evidence" value="ECO:0007669"/>
    <property type="project" value="InterPro"/>
</dbReference>
<reference evidence="5 6" key="1">
    <citation type="submission" date="2019-12" db="EMBL/GenBank/DDBJ databases">
        <title>Nocardia macrotermitis sp. nov. and Nocardia aurantia sp. nov., isolated from the gut of the fungus growing-termite Macrotermes natalensis.</title>
        <authorList>
            <person name="Christine B."/>
            <person name="Rene B."/>
        </authorList>
    </citation>
    <scope>NUCLEOTIDE SEQUENCE [LARGE SCALE GENOMIC DNA]</scope>
    <source>
        <strain evidence="5 6">DSM 102126</strain>
    </source>
</reference>
<dbReference type="InterPro" id="IPR013785">
    <property type="entry name" value="Aldolase_TIM"/>
</dbReference>
<dbReference type="EMBL" id="WUTW01000007">
    <property type="protein sequence ID" value="MXQ67544.1"/>
    <property type="molecule type" value="Genomic_DNA"/>
</dbReference>
<comment type="caution">
    <text evidence="5">The sequence shown here is derived from an EMBL/GenBank/DDBJ whole genome shotgun (WGS) entry which is preliminary data.</text>
</comment>
<dbReference type="Gene3D" id="3.20.20.70">
    <property type="entry name" value="Aldolase class I"/>
    <property type="match status" value="1"/>
</dbReference>
<evidence type="ECO:0000313" key="6">
    <source>
        <dbReference type="Proteomes" id="UP000431901"/>
    </source>
</evidence>
<evidence type="ECO:0000256" key="1">
    <source>
        <dbReference type="ARBA" id="ARBA00001947"/>
    </source>
</evidence>
<dbReference type="GO" id="GO:0046872">
    <property type="term" value="F:metal ion binding"/>
    <property type="evidence" value="ECO:0007669"/>
    <property type="project" value="UniProtKB-KW"/>
</dbReference>
<dbReference type="OrthoDB" id="9063716at2"/>
<evidence type="ECO:0000256" key="2">
    <source>
        <dbReference type="ARBA" id="ARBA00022679"/>
    </source>
</evidence>
<comment type="cofactor">
    <cofactor evidence="1">
        <name>Zn(2+)</name>
        <dbReference type="ChEBI" id="CHEBI:29105"/>
    </cofactor>
</comment>
<protein>
    <submittedName>
        <fullName evidence="5">3-keto-5-aminohexanoate cleavage protein</fullName>
    </submittedName>
</protein>
<evidence type="ECO:0000256" key="3">
    <source>
        <dbReference type="ARBA" id="ARBA00022723"/>
    </source>
</evidence>
<dbReference type="PANTHER" id="PTHR37418">
    <property type="entry name" value="3-KETO-5-AMINOHEXANOATE CLEAVAGE ENZYME-RELATED"/>
    <property type="match status" value="1"/>
</dbReference>
<dbReference type="Proteomes" id="UP000431901">
    <property type="component" value="Unassembled WGS sequence"/>
</dbReference>
<dbReference type="InterPro" id="IPR008567">
    <property type="entry name" value="BKACE"/>
</dbReference>
<keyword evidence="4" id="KW-0862">Zinc</keyword>
<evidence type="ECO:0000256" key="4">
    <source>
        <dbReference type="ARBA" id="ARBA00022833"/>
    </source>
</evidence>